<dbReference type="Gene3D" id="1.10.260.40">
    <property type="entry name" value="lambda repressor-like DNA-binding domains"/>
    <property type="match status" value="1"/>
</dbReference>
<evidence type="ECO:0000313" key="2">
    <source>
        <dbReference type="EMBL" id="OLP55807.1"/>
    </source>
</evidence>
<organism evidence="2 3">
    <name type="scientific">Xaviernesmea rhizosphaerae</name>
    <dbReference type="NCBI Taxonomy" id="1672749"/>
    <lineage>
        <taxon>Bacteria</taxon>
        <taxon>Pseudomonadati</taxon>
        <taxon>Pseudomonadota</taxon>
        <taxon>Alphaproteobacteria</taxon>
        <taxon>Hyphomicrobiales</taxon>
        <taxon>Rhizobiaceae</taxon>
        <taxon>Rhizobium/Agrobacterium group</taxon>
        <taxon>Xaviernesmea</taxon>
    </lineage>
</organism>
<dbReference type="Proteomes" id="UP000186143">
    <property type="component" value="Unassembled WGS sequence"/>
</dbReference>
<dbReference type="GO" id="GO:0003677">
    <property type="term" value="F:DNA binding"/>
    <property type="evidence" value="ECO:0007669"/>
    <property type="project" value="InterPro"/>
</dbReference>
<dbReference type="OrthoDB" id="9797172at2"/>
<dbReference type="Pfam" id="PF01381">
    <property type="entry name" value="HTH_3"/>
    <property type="match status" value="1"/>
</dbReference>
<dbReference type="SMART" id="SM00530">
    <property type="entry name" value="HTH_XRE"/>
    <property type="match status" value="1"/>
</dbReference>
<dbReference type="AlphaFoldDB" id="A0A1Q9AKK1"/>
<proteinExistence type="predicted"/>
<evidence type="ECO:0000313" key="3">
    <source>
        <dbReference type="Proteomes" id="UP000186143"/>
    </source>
</evidence>
<dbReference type="SUPFAM" id="SSF47413">
    <property type="entry name" value="lambda repressor-like DNA-binding domains"/>
    <property type="match status" value="1"/>
</dbReference>
<gene>
    <name evidence="2" type="ORF">BJF92_09260</name>
</gene>
<evidence type="ECO:0000259" key="1">
    <source>
        <dbReference type="PROSITE" id="PS50943"/>
    </source>
</evidence>
<dbReference type="InterPro" id="IPR010982">
    <property type="entry name" value="Lambda_DNA-bd_dom_sf"/>
</dbReference>
<dbReference type="STRING" id="1672749.BJF92_09260"/>
<protein>
    <recommendedName>
        <fullName evidence="1">HTH cro/C1-type domain-containing protein</fullName>
    </recommendedName>
</protein>
<dbReference type="RefSeq" id="WP_075634541.1">
    <property type="nucleotide sequence ID" value="NZ_MKIO01000026.1"/>
</dbReference>
<dbReference type="InterPro" id="IPR001387">
    <property type="entry name" value="Cro/C1-type_HTH"/>
</dbReference>
<sequence>MDSKRNRATSRGTGLVDIHVGERIRIRRLALRVSQGDLGAEVGVTFQQIQKYELGTNRVSASRLQKLAEVLGVSVSYFFEDLPGQGEQAAENWKAEERHRILPTLEGIRFNQAFLQIQSTEVRRRIMALMKALATEDEQDDRPLQ</sequence>
<reference evidence="2 3" key="1">
    <citation type="submission" date="2016-09" db="EMBL/GenBank/DDBJ databases">
        <title>Rhizobium sp. nov., a novel species isolated from the rice rhizosphere.</title>
        <authorList>
            <person name="Zhao J."/>
            <person name="Zhang X."/>
        </authorList>
    </citation>
    <scope>NUCLEOTIDE SEQUENCE [LARGE SCALE GENOMIC DNA]</scope>
    <source>
        <strain evidence="2 3">MH17</strain>
    </source>
</reference>
<dbReference type="PROSITE" id="PS50943">
    <property type="entry name" value="HTH_CROC1"/>
    <property type="match status" value="1"/>
</dbReference>
<accession>A0A1Q9AKK1</accession>
<feature type="domain" description="HTH cro/C1-type" evidence="1">
    <location>
        <begin position="24"/>
        <end position="78"/>
    </location>
</feature>
<dbReference type="CDD" id="cd00093">
    <property type="entry name" value="HTH_XRE"/>
    <property type="match status" value="1"/>
</dbReference>
<name>A0A1Q9AKK1_9HYPH</name>
<dbReference type="EMBL" id="MKIO01000026">
    <property type="protein sequence ID" value="OLP55807.1"/>
    <property type="molecule type" value="Genomic_DNA"/>
</dbReference>
<comment type="caution">
    <text evidence="2">The sequence shown here is derived from an EMBL/GenBank/DDBJ whole genome shotgun (WGS) entry which is preliminary data.</text>
</comment>